<keyword evidence="3" id="KW-1185">Reference proteome</keyword>
<comment type="caution">
    <text evidence="2">The sequence shown here is derived from an EMBL/GenBank/DDBJ whole genome shotgun (WGS) entry which is preliminary data.</text>
</comment>
<feature type="region of interest" description="Disordered" evidence="1">
    <location>
        <begin position="1"/>
        <end position="49"/>
    </location>
</feature>
<dbReference type="AlphaFoldDB" id="A0AAI8YC73"/>
<evidence type="ECO:0000313" key="2">
    <source>
        <dbReference type="EMBL" id="CAJ2501899.1"/>
    </source>
</evidence>
<reference evidence="2" key="1">
    <citation type="submission" date="2023-10" db="EMBL/GenBank/DDBJ databases">
        <authorList>
            <person name="Hackl T."/>
        </authorList>
    </citation>
    <scope>NUCLEOTIDE SEQUENCE</scope>
</reference>
<organism evidence="2 3">
    <name type="scientific">Anthostomella pinea</name>
    <dbReference type="NCBI Taxonomy" id="933095"/>
    <lineage>
        <taxon>Eukaryota</taxon>
        <taxon>Fungi</taxon>
        <taxon>Dikarya</taxon>
        <taxon>Ascomycota</taxon>
        <taxon>Pezizomycotina</taxon>
        <taxon>Sordariomycetes</taxon>
        <taxon>Xylariomycetidae</taxon>
        <taxon>Xylariales</taxon>
        <taxon>Xylariaceae</taxon>
        <taxon>Anthostomella</taxon>
    </lineage>
</organism>
<dbReference type="Proteomes" id="UP001295740">
    <property type="component" value="Unassembled WGS sequence"/>
</dbReference>
<evidence type="ECO:0000256" key="1">
    <source>
        <dbReference type="SAM" id="MobiDB-lite"/>
    </source>
</evidence>
<accession>A0AAI8YC73</accession>
<proteinExistence type="predicted"/>
<evidence type="ECO:0000313" key="3">
    <source>
        <dbReference type="Proteomes" id="UP001295740"/>
    </source>
</evidence>
<feature type="compositionally biased region" description="Acidic residues" evidence="1">
    <location>
        <begin position="1"/>
        <end position="13"/>
    </location>
</feature>
<gene>
    <name evidence="2" type="ORF">KHLLAP_LOCUS2367</name>
</gene>
<dbReference type="EMBL" id="CAUWAG010000003">
    <property type="protein sequence ID" value="CAJ2501899.1"/>
    <property type="molecule type" value="Genomic_DNA"/>
</dbReference>
<feature type="compositionally biased region" description="Low complexity" evidence="1">
    <location>
        <begin position="26"/>
        <end position="41"/>
    </location>
</feature>
<sequence>MADTDMADSDGEETYTHSHHKGGFPGSTPTASPSPPTSSTGRDTQITSK</sequence>
<name>A0AAI8YC73_9PEZI</name>
<protein>
    <submittedName>
        <fullName evidence="2">Uu.00g047520.m01.CDS01</fullName>
    </submittedName>
</protein>